<evidence type="ECO:0000256" key="3">
    <source>
        <dbReference type="PIRNR" id="PIRNR002070"/>
    </source>
</evidence>
<evidence type="ECO:0000313" key="4">
    <source>
        <dbReference type="EMBL" id="RWX74871.1"/>
    </source>
</evidence>
<evidence type="ECO:0000256" key="1">
    <source>
        <dbReference type="ARBA" id="ARBA00023125"/>
    </source>
</evidence>
<evidence type="ECO:0000256" key="2">
    <source>
        <dbReference type="ARBA" id="ARBA00023172"/>
    </source>
</evidence>
<dbReference type="Pfam" id="PF00436">
    <property type="entry name" value="SSB"/>
    <property type="match status" value="1"/>
</dbReference>
<keyword evidence="1 3" id="KW-0238">DNA-binding</keyword>
<dbReference type="Gene3D" id="2.40.50.140">
    <property type="entry name" value="Nucleic acid-binding proteins"/>
    <property type="match status" value="1"/>
</dbReference>
<proteinExistence type="predicted"/>
<dbReference type="RefSeq" id="WP_128445532.1">
    <property type="nucleotide sequence ID" value="NZ_SBIP01000006.1"/>
</dbReference>
<dbReference type="InterPro" id="IPR000424">
    <property type="entry name" value="Primosome_PriB/ssb"/>
</dbReference>
<dbReference type="Proteomes" id="UP000287687">
    <property type="component" value="Unassembled WGS sequence"/>
</dbReference>
<keyword evidence="5" id="KW-1185">Reference proteome</keyword>
<dbReference type="GO" id="GO:0006310">
    <property type="term" value="P:DNA recombination"/>
    <property type="evidence" value="ECO:0007669"/>
    <property type="project" value="UniProtKB-KW"/>
</dbReference>
<keyword evidence="2" id="KW-0233">DNA recombination</keyword>
<dbReference type="GO" id="GO:0003697">
    <property type="term" value="F:single-stranded DNA binding"/>
    <property type="evidence" value="ECO:0007669"/>
    <property type="project" value="InterPro"/>
</dbReference>
<dbReference type="InterPro" id="IPR012340">
    <property type="entry name" value="NA-bd_OB-fold"/>
</dbReference>
<reference evidence="4 5" key="1">
    <citation type="submission" date="2019-01" db="EMBL/GenBank/DDBJ databases">
        <title>The draft genome of Rhizobium sp. 24NR.</title>
        <authorList>
            <person name="Liu L."/>
            <person name="Liang L."/>
            <person name="Shi S."/>
            <person name="Xu L."/>
            <person name="Wang X."/>
            <person name="Li L."/>
            <person name="Zhang X."/>
        </authorList>
    </citation>
    <scope>NUCLEOTIDE SEQUENCE [LARGE SCALE GENOMIC DNA]</scope>
    <source>
        <strain evidence="4 5">24NR</strain>
    </source>
</reference>
<dbReference type="InterPro" id="IPR011344">
    <property type="entry name" value="ssDNA-bd"/>
</dbReference>
<dbReference type="CDD" id="cd04496">
    <property type="entry name" value="SSB_OBF"/>
    <property type="match status" value="1"/>
</dbReference>
<dbReference type="AlphaFoldDB" id="A0A3S3TU57"/>
<organism evidence="4 5">
    <name type="scientific">Neorhizobium lilium</name>
    <dbReference type="NCBI Taxonomy" id="2503024"/>
    <lineage>
        <taxon>Bacteria</taxon>
        <taxon>Pseudomonadati</taxon>
        <taxon>Pseudomonadota</taxon>
        <taxon>Alphaproteobacteria</taxon>
        <taxon>Hyphomicrobiales</taxon>
        <taxon>Rhizobiaceae</taxon>
        <taxon>Rhizobium/Agrobacterium group</taxon>
        <taxon>Neorhizobium</taxon>
    </lineage>
</organism>
<dbReference type="PIRSF" id="PIRSF002070">
    <property type="entry name" value="SSB"/>
    <property type="match status" value="1"/>
</dbReference>
<gene>
    <name evidence="4" type="ORF">EPK99_23580</name>
</gene>
<dbReference type="OrthoDB" id="7581348at2"/>
<comment type="caution">
    <text evidence="4">The sequence shown here is derived from an EMBL/GenBank/DDBJ whole genome shotgun (WGS) entry which is preliminary data.</text>
</comment>
<sequence length="109" mass="12180">MRSVNRHTLLGHVGNVVALKNVLKVNIATNRDWHAGAEMKSATDWVQVTVLDKEQAKWIEENVGQGDLVYVESRVANSSYDRDGAAVYTTDVIVQLFNLVSKSKPRLDQ</sequence>
<dbReference type="EMBL" id="SBIP01000006">
    <property type="protein sequence ID" value="RWX74871.1"/>
    <property type="molecule type" value="Genomic_DNA"/>
</dbReference>
<dbReference type="PROSITE" id="PS50935">
    <property type="entry name" value="SSB"/>
    <property type="match status" value="1"/>
</dbReference>
<dbReference type="GO" id="GO:0006260">
    <property type="term" value="P:DNA replication"/>
    <property type="evidence" value="ECO:0007669"/>
    <property type="project" value="InterPro"/>
</dbReference>
<accession>A0A3S3TU57</accession>
<name>A0A3S3TU57_9HYPH</name>
<dbReference type="SUPFAM" id="SSF50249">
    <property type="entry name" value="Nucleic acid-binding proteins"/>
    <property type="match status" value="1"/>
</dbReference>
<protein>
    <recommendedName>
        <fullName evidence="3">Single-stranded DNA-binding protein</fullName>
    </recommendedName>
</protein>
<evidence type="ECO:0000313" key="5">
    <source>
        <dbReference type="Proteomes" id="UP000287687"/>
    </source>
</evidence>